<dbReference type="EMBL" id="AOIL01000052">
    <property type="protein sequence ID" value="ELY87984.1"/>
    <property type="molecule type" value="Genomic_DNA"/>
</dbReference>
<keyword evidence="1" id="KW-0472">Membrane</keyword>
<keyword evidence="3" id="KW-1185">Reference proteome</keyword>
<accession>L9ZNQ6</accession>
<keyword evidence="1" id="KW-0812">Transmembrane</keyword>
<organism evidence="2 3">
    <name type="scientific">Natrialba taiwanensis DSM 12281</name>
    <dbReference type="NCBI Taxonomy" id="1230458"/>
    <lineage>
        <taxon>Archaea</taxon>
        <taxon>Methanobacteriati</taxon>
        <taxon>Methanobacteriota</taxon>
        <taxon>Stenosarchaea group</taxon>
        <taxon>Halobacteria</taxon>
        <taxon>Halobacteriales</taxon>
        <taxon>Natrialbaceae</taxon>
        <taxon>Natrialba</taxon>
    </lineage>
</organism>
<keyword evidence="1" id="KW-1133">Transmembrane helix</keyword>
<evidence type="ECO:0000313" key="2">
    <source>
        <dbReference type="EMBL" id="ELY87984.1"/>
    </source>
</evidence>
<protein>
    <submittedName>
        <fullName evidence="2">Uncharacterized protein</fullName>
    </submittedName>
</protein>
<dbReference type="InterPro" id="IPR056399">
    <property type="entry name" value="Microp_archaea"/>
</dbReference>
<reference evidence="2 3" key="1">
    <citation type="journal article" date="2014" name="PLoS Genet.">
        <title>Phylogenetically driven sequencing of extremely halophilic archaea reveals strategies for static and dynamic osmo-response.</title>
        <authorList>
            <person name="Becker E.A."/>
            <person name="Seitzer P.M."/>
            <person name="Tritt A."/>
            <person name="Larsen D."/>
            <person name="Krusor M."/>
            <person name="Yao A.I."/>
            <person name="Wu D."/>
            <person name="Madern D."/>
            <person name="Eisen J.A."/>
            <person name="Darling A.E."/>
            <person name="Facciotti M.T."/>
        </authorList>
    </citation>
    <scope>NUCLEOTIDE SEQUENCE [LARGE SCALE GENOMIC DNA]</scope>
    <source>
        <strain evidence="2 3">DSM 12281</strain>
    </source>
</reference>
<dbReference type="Pfam" id="PF24004">
    <property type="entry name" value="Microp_archaea"/>
    <property type="match status" value="1"/>
</dbReference>
<sequence>MSTATKVVVATVAVSALLSILLVFQSVFA</sequence>
<proteinExistence type="predicted"/>
<name>L9ZNQ6_9EURY</name>
<feature type="transmembrane region" description="Helical" evidence="1">
    <location>
        <begin position="7"/>
        <end position="28"/>
    </location>
</feature>
<dbReference type="Proteomes" id="UP000011648">
    <property type="component" value="Unassembled WGS sequence"/>
</dbReference>
<gene>
    <name evidence="2" type="ORF">C484_16274</name>
</gene>
<comment type="caution">
    <text evidence="2">The sequence shown here is derived from an EMBL/GenBank/DDBJ whole genome shotgun (WGS) entry which is preliminary data.</text>
</comment>
<evidence type="ECO:0000256" key="1">
    <source>
        <dbReference type="SAM" id="Phobius"/>
    </source>
</evidence>
<dbReference type="AlphaFoldDB" id="L9ZNQ6"/>
<evidence type="ECO:0000313" key="3">
    <source>
        <dbReference type="Proteomes" id="UP000011648"/>
    </source>
</evidence>
<dbReference type="STRING" id="1230458.C484_16274"/>